<protein>
    <submittedName>
        <fullName evidence="2">Uncharacterized protein</fullName>
    </submittedName>
</protein>
<sequence length="85" mass="9709">MKKLVFSAVALVAFSFASMANNSVEKENKLNKEAKTEQLENKIEEEKSCGLQYLDDRQWLSDMGVLDEFAIEIAWDNFQECLGLD</sequence>
<evidence type="ECO:0000313" key="3">
    <source>
        <dbReference type="Proteomes" id="UP000817854"/>
    </source>
</evidence>
<evidence type="ECO:0000313" key="2">
    <source>
        <dbReference type="EMBL" id="NHN26352.1"/>
    </source>
</evidence>
<keyword evidence="3" id="KW-1185">Reference proteome</keyword>
<dbReference type="RefSeq" id="WP_140962683.1">
    <property type="nucleotide sequence ID" value="NZ_VEVQ02000007.1"/>
</dbReference>
<dbReference type="EMBL" id="VEVQ02000007">
    <property type="protein sequence ID" value="NHN26352.1"/>
    <property type="molecule type" value="Genomic_DNA"/>
</dbReference>
<organism evidence="2 3">
    <name type="scientific">Flavobacterium jejuense</name>
    <dbReference type="NCBI Taxonomy" id="1544455"/>
    <lineage>
        <taxon>Bacteria</taxon>
        <taxon>Pseudomonadati</taxon>
        <taxon>Bacteroidota</taxon>
        <taxon>Flavobacteriia</taxon>
        <taxon>Flavobacteriales</taxon>
        <taxon>Flavobacteriaceae</taxon>
        <taxon>Flavobacterium</taxon>
    </lineage>
</organism>
<accession>A0ABX0IU68</accession>
<proteinExistence type="predicted"/>
<gene>
    <name evidence="2" type="ORF">FIA58_011740</name>
</gene>
<reference evidence="2" key="2">
    <citation type="submission" date="2020-02" db="EMBL/GenBank/DDBJ databases">
        <title>Flavobacterium profundi sp. nov., isolated from a deep-sea seamount.</title>
        <authorList>
            <person name="Zhang D.-C."/>
        </authorList>
    </citation>
    <scope>NUCLEOTIDE SEQUENCE</scope>
    <source>
        <strain evidence="2">EC11</strain>
    </source>
</reference>
<keyword evidence="1" id="KW-0732">Signal</keyword>
<feature type="signal peptide" evidence="1">
    <location>
        <begin position="1"/>
        <end position="20"/>
    </location>
</feature>
<name>A0ABX0IU68_9FLAO</name>
<feature type="chain" id="PRO_5047346814" evidence="1">
    <location>
        <begin position="21"/>
        <end position="85"/>
    </location>
</feature>
<evidence type="ECO:0000256" key="1">
    <source>
        <dbReference type="SAM" id="SignalP"/>
    </source>
</evidence>
<dbReference type="Proteomes" id="UP000817854">
    <property type="component" value="Unassembled WGS sequence"/>
</dbReference>
<reference evidence="2" key="1">
    <citation type="submission" date="2019-05" db="EMBL/GenBank/DDBJ databases">
        <authorList>
            <person name="Lianzixin W."/>
        </authorList>
    </citation>
    <scope>NUCLEOTIDE SEQUENCE</scope>
    <source>
        <strain evidence="2">EC11</strain>
    </source>
</reference>
<comment type="caution">
    <text evidence="2">The sequence shown here is derived from an EMBL/GenBank/DDBJ whole genome shotgun (WGS) entry which is preliminary data.</text>
</comment>